<keyword evidence="2" id="KW-0472">Membrane</keyword>
<evidence type="ECO:0000313" key="4">
    <source>
        <dbReference type="Proteomes" id="UP000050833"/>
    </source>
</evidence>
<sequence length="458" mass="52019">MKKCYNCGNILGDADMFCEKCGANVGNANGNSNINFQGNNINGNSNIDYNNVKGAHDYETVKTSKGIYICNALLGVVMAAMLAIAVFANMKGSSSKDYLNDDYNQLKENIEKAGISFLGDNKEKFDELTAMIKNIDSSDEEEIKDSIKSLNNVVTELKQYNSKVKEYSDKIKEYNKKIKENKLTKQCRSYKSASEKAVKKLKNTIKANDMDSLEKDFKKVVSQCNKYGDAQENYAVWKKYKDNIVQIDETASGKDISGNENIITNRNSALEALQEFENAIKSGMEQKLNTYKNELITSVKKYKNVVNNTEAKKKVIYKYKYLPSIRDNYDSYGNEFVAYDSRNYVMDVDEIETWLKGKGATDREIACWFTLAINEISARYGAQFSTNSLVVYFGSKSWYQNLGDDPNKIRSVFTSAEKSNFDNFGRKRNQYCKKLGISSGAKEYSYEDFNYIANNFAY</sequence>
<dbReference type="Proteomes" id="UP000050833">
    <property type="component" value="Unassembled WGS sequence"/>
</dbReference>
<evidence type="ECO:0008006" key="5">
    <source>
        <dbReference type="Google" id="ProtNLM"/>
    </source>
</evidence>
<comment type="caution">
    <text evidence="3">The sequence shown here is derived from an EMBL/GenBank/DDBJ whole genome shotgun (WGS) entry which is preliminary data.</text>
</comment>
<dbReference type="RefSeq" id="WP_055944411.1">
    <property type="nucleotide sequence ID" value="NZ_JAQDCV010000005.1"/>
</dbReference>
<protein>
    <recommendedName>
        <fullName evidence="5">YARHG domain-containing protein</fullName>
    </recommendedName>
</protein>
<keyword evidence="4" id="KW-1185">Reference proteome</keyword>
<accession>A0AAW3JRM5</accession>
<gene>
    <name evidence="3" type="ORF">APZ18_09870</name>
</gene>
<dbReference type="AlphaFoldDB" id="A0AAW3JRM5"/>
<evidence type="ECO:0000313" key="3">
    <source>
        <dbReference type="EMBL" id="KQC85010.1"/>
    </source>
</evidence>
<organism evidence="3 4">
    <name type="scientific">Butyribacter intestini</name>
    <dbReference type="NCBI Taxonomy" id="1703332"/>
    <lineage>
        <taxon>Bacteria</taxon>
        <taxon>Bacillati</taxon>
        <taxon>Bacillota</taxon>
        <taxon>Clostridia</taxon>
        <taxon>Lachnospirales</taxon>
        <taxon>Lachnospiraceae</taxon>
        <taxon>Butyribacter</taxon>
    </lineage>
</organism>
<proteinExistence type="predicted"/>
<dbReference type="Gene3D" id="1.20.120.10">
    <property type="entry name" value="Cytochrome c/b562"/>
    <property type="match status" value="1"/>
</dbReference>
<evidence type="ECO:0000256" key="1">
    <source>
        <dbReference type="SAM" id="Coils"/>
    </source>
</evidence>
<reference evidence="3 4" key="1">
    <citation type="submission" date="2015-10" db="EMBL/GenBank/DDBJ databases">
        <title>Butyribacter intestini gen. nov., sp. nov., a butyric acid-producing bacterium of the family Lachnospiraceae isolated from the human faeces.</title>
        <authorList>
            <person name="Zou Y."/>
            <person name="Xue W."/>
            <person name="Luo G."/>
            <person name="Lv M."/>
        </authorList>
    </citation>
    <scope>NUCLEOTIDE SEQUENCE [LARGE SCALE GENOMIC DNA]</scope>
    <source>
        <strain evidence="3 4">TF01-11</strain>
    </source>
</reference>
<dbReference type="InterPro" id="IPR038434">
    <property type="entry name" value="YARHG_sf"/>
</dbReference>
<feature type="coiled-coil region" evidence="1">
    <location>
        <begin position="150"/>
        <end position="184"/>
    </location>
</feature>
<evidence type="ECO:0000256" key="2">
    <source>
        <dbReference type="SAM" id="Phobius"/>
    </source>
</evidence>
<feature type="transmembrane region" description="Helical" evidence="2">
    <location>
        <begin position="66"/>
        <end position="88"/>
    </location>
</feature>
<keyword evidence="2" id="KW-0812">Transmembrane</keyword>
<keyword evidence="1" id="KW-0175">Coiled coil</keyword>
<keyword evidence="2" id="KW-1133">Transmembrane helix</keyword>
<name>A0AAW3JRM5_9FIRM</name>
<dbReference type="EMBL" id="LLKB01000005">
    <property type="protein sequence ID" value="KQC85010.1"/>
    <property type="molecule type" value="Genomic_DNA"/>
</dbReference>
<dbReference type="Gene3D" id="1.20.58.1690">
    <property type="match status" value="1"/>
</dbReference>